<evidence type="ECO:0000313" key="2">
    <source>
        <dbReference type="EMBL" id="GAH32369.1"/>
    </source>
</evidence>
<gene>
    <name evidence="2" type="ORF">S03H2_17521</name>
</gene>
<dbReference type="AlphaFoldDB" id="X1FSM1"/>
<organism evidence="2">
    <name type="scientific">marine sediment metagenome</name>
    <dbReference type="NCBI Taxonomy" id="412755"/>
    <lineage>
        <taxon>unclassified sequences</taxon>
        <taxon>metagenomes</taxon>
        <taxon>ecological metagenomes</taxon>
    </lineage>
</organism>
<dbReference type="EMBL" id="BARU01009044">
    <property type="protein sequence ID" value="GAH32369.1"/>
    <property type="molecule type" value="Genomic_DNA"/>
</dbReference>
<feature type="coiled-coil region" evidence="1">
    <location>
        <begin position="18"/>
        <end position="45"/>
    </location>
</feature>
<proteinExistence type="predicted"/>
<comment type="caution">
    <text evidence="2">The sequence shown here is derived from an EMBL/GenBank/DDBJ whole genome shotgun (WGS) entry which is preliminary data.</text>
</comment>
<sequence>MNKDCTGKSHNCGEFTGNEDKETKLKHLKECKASLQNQIMKIDKELSKLEN</sequence>
<protein>
    <submittedName>
        <fullName evidence="2">Uncharacterized protein</fullName>
    </submittedName>
</protein>
<name>X1FSM1_9ZZZZ</name>
<evidence type="ECO:0000256" key="1">
    <source>
        <dbReference type="SAM" id="Coils"/>
    </source>
</evidence>
<accession>X1FSM1</accession>
<keyword evidence="1" id="KW-0175">Coiled coil</keyword>
<reference evidence="2" key="1">
    <citation type="journal article" date="2014" name="Front. Microbiol.">
        <title>High frequency of phylogenetically diverse reductive dehalogenase-homologous genes in deep subseafloor sedimentary metagenomes.</title>
        <authorList>
            <person name="Kawai M."/>
            <person name="Futagami T."/>
            <person name="Toyoda A."/>
            <person name="Takaki Y."/>
            <person name="Nishi S."/>
            <person name="Hori S."/>
            <person name="Arai W."/>
            <person name="Tsubouchi T."/>
            <person name="Morono Y."/>
            <person name="Uchiyama I."/>
            <person name="Ito T."/>
            <person name="Fujiyama A."/>
            <person name="Inagaki F."/>
            <person name="Takami H."/>
        </authorList>
    </citation>
    <scope>NUCLEOTIDE SEQUENCE</scope>
    <source>
        <strain evidence="2">Expedition CK06-06</strain>
    </source>
</reference>